<evidence type="ECO:0000313" key="1">
    <source>
        <dbReference type="EMBL" id="SFV56401.1"/>
    </source>
</evidence>
<accession>A0A1W1BSH1</accession>
<dbReference type="AlphaFoldDB" id="A0A1W1BSH1"/>
<gene>
    <name evidence="1" type="ORF">MNB_SV-14-1753</name>
</gene>
<sequence length="42" mass="5051">MPKRKKVDVVEKKNSGLSLILLCIVFLYDNKRKLKLQFIFRK</sequence>
<protein>
    <submittedName>
        <fullName evidence="1">Uncharacterized protein</fullName>
    </submittedName>
</protein>
<reference evidence="1" key="1">
    <citation type="submission" date="2016-10" db="EMBL/GenBank/DDBJ databases">
        <authorList>
            <person name="de Groot N.N."/>
        </authorList>
    </citation>
    <scope>NUCLEOTIDE SEQUENCE</scope>
</reference>
<name>A0A1W1BSH1_9ZZZZ</name>
<dbReference type="EMBL" id="FPHN01000063">
    <property type="protein sequence ID" value="SFV56401.1"/>
    <property type="molecule type" value="Genomic_DNA"/>
</dbReference>
<organism evidence="1">
    <name type="scientific">hydrothermal vent metagenome</name>
    <dbReference type="NCBI Taxonomy" id="652676"/>
    <lineage>
        <taxon>unclassified sequences</taxon>
        <taxon>metagenomes</taxon>
        <taxon>ecological metagenomes</taxon>
    </lineage>
</organism>
<proteinExistence type="predicted"/>